<feature type="region of interest" description="Disordered" evidence="2">
    <location>
        <begin position="368"/>
        <end position="388"/>
    </location>
</feature>
<dbReference type="AlphaFoldDB" id="A0A812XA94"/>
<gene>
    <name evidence="3" type="ORF">SPIL2461_LOCUS20753</name>
</gene>
<keyword evidence="4" id="KW-1185">Reference proteome</keyword>
<evidence type="ECO:0000313" key="3">
    <source>
        <dbReference type="EMBL" id="CAE7725665.1"/>
    </source>
</evidence>
<feature type="compositionally biased region" description="Low complexity" evidence="2">
    <location>
        <begin position="368"/>
        <end position="380"/>
    </location>
</feature>
<keyword evidence="1" id="KW-0175">Coiled coil</keyword>
<dbReference type="OrthoDB" id="442914at2759"/>
<organism evidence="3 4">
    <name type="scientific">Symbiodinium pilosum</name>
    <name type="common">Dinoflagellate</name>
    <dbReference type="NCBI Taxonomy" id="2952"/>
    <lineage>
        <taxon>Eukaryota</taxon>
        <taxon>Sar</taxon>
        <taxon>Alveolata</taxon>
        <taxon>Dinophyceae</taxon>
        <taxon>Suessiales</taxon>
        <taxon>Symbiodiniaceae</taxon>
        <taxon>Symbiodinium</taxon>
    </lineage>
</organism>
<comment type="caution">
    <text evidence="3">The sequence shown here is derived from an EMBL/GenBank/DDBJ whole genome shotgun (WGS) entry which is preliminary data.</text>
</comment>
<evidence type="ECO:0000256" key="2">
    <source>
        <dbReference type="SAM" id="MobiDB-lite"/>
    </source>
</evidence>
<dbReference type="EMBL" id="CAJNIZ010045638">
    <property type="protein sequence ID" value="CAE7725665.1"/>
    <property type="molecule type" value="Genomic_DNA"/>
</dbReference>
<accession>A0A812XA94</accession>
<evidence type="ECO:0000256" key="1">
    <source>
        <dbReference type="SAM" id="Coils"/>
    </source>
</evidence>
<protein>
    <submittedName>
        <fullName evidence="3">Uncharacterized protein</fullName>
    </submittedName>
</protein>
<proteinExistence type="predicted"/>
<reference evidence="3" key="1">
    <citation type="submission" date="2021-02" db="EMBL/GenBank/DDBJ databases">
        <authorList>
            <person name="Dougan E. K."/>
            <person name="Rhodes N."/>
            <person name="Thang M."/>
            <person name="Chan C."/>
        </authorList>
    </citation>
    <scope>NUCLEOTIDE SEQUENCE</scope>
</reference>
<evidence type="ECO:0000313" key="4">
    <source>
        <dbReference type="Proteomes" id="UP000649617"/>
    </source>
</evidence>
<dbReference type="Proteomes" id="UP000649617">
    <property type="component" value="Unassembled WGS sequence"/>
</dbReference>
<feature type="coiled-coil region" evidence="1">
    <location>
        <begin position="222"/>
        <end position="254"/>
    </location>
</feature>
<name>A0A812XA94_SYMPI</name>
<feature type="region of interest" description="Disordered" evidence="2">
    <location>
        <begin position="31"/>
        <end position="61"/>
    </location>
</feature>
<sequence length="388" mass="41980">MAATVKPLRGRAAAEAAAAAKAREIAEAALAQRDAREGAHAASKNEIATEPELNKSDPAASLLHLEDAAQLRGGPVPMVPWYSGRSGDAPVLAKVDHEKVRKMREEFEGASAEYKVLSQAALSGLNSGEGKSLQERFKELEQAWGAFQWNQKSRSPDAPSTREQVQAASAALAQAHGRLQSAESGLDLEQEVENVLADLWDTIEKPPKQKPDQADEDVAAVNEELDRLEAFIEARIQEEEKAEQEGRKAKSQANMEVCEAQSEALQDMSAKFQSALPSGMDEGTGGTPMTSNAVPEETPMLPAAVHFGSEVRTLAREVQSVSTRVNQEHFRREPPRGYVSSNWIGDLAGGSGPALHDRDAAWGNVFMPARSPMPRQRPMPSLHQNAGR</sequence>